<dbReference type="InterPro" id="IPR001647">
    <property type="entry name" value="HTH_TetR"/>
</dbReference>
<evidence type="ECO:0000256" key="2">
    <source>
        <dbReference type="ARBA" id="ARBA00023125"/>
    </source>
</evidence>
<dbReference type="PANTHER" id="PTHR30055:SF234">
    <property type="entry name" value="HTH-TYPE TRANSCRIPTIONAL REGULATOR BETI"/>
    <property type="match status" value="1"/>
</dbReference>
<dbReference type="AlphaFoldDB" id="A0A853CJ59"/>
<protein>
    <submittedName>
        <fullName evidence="6">AcrR family transcriptional regulator</fullName>
    </submittedName>
</protein>
<dbReference type="InterPro" id="IPR050109">
    <property type="entry name" value="HTH-type_TetR-like_transc_reg"/>
</dbReference>
<keyword evidence="2 4" id="KW-0238">DNA-binding</keyword>
<dbReference type="PROSITE" id="PS50977">
    <property type="entry name" value="HTH_TETR_2"/>
    <property type="match status" value="1"/>
</dbReference>
<accession>A0A853CJ59</accession>
<evidence type="ECO:0000313" key="6">
    <source>
        <dbReference type="EMBL" id="NYJ07810.1"/>
    </source>
</evidence>
<dbReference type="GO" id="GO:0000976">
    <property type="term" value="F:transcription cis-regulatory region binding"/>
    <property type="evidence" value="ECO:0007669"/>
    <property type="project" value="TreeGrafter"/>
</dbReference>
<dbReference type="Proteomes" id="UP000541969">
    <property type="component" value="Unassembled WGS sequence"/>
</dbReference>
<evidence type="ECO:0000256" key="1">
    <source>
        <dbReference type="ARBA" id="ARBA00023015"/>
    </source>
</evidence>
<keyword evidence="1" id="KW-0805">Transcription regulation</keyword>
<dbReference type="GO" id="GO:0003700">
    <property type="term" value="F:DNA-binding transcription factor activity"/>
    <property type="evidence" value="ECO:0007669"/>
    <property type="project" value="TreeGrafter"/>
</dbReference>
<dbReference type="Gene3D" id="1.10.357.10">
    <property type="entry name" value="Tetracycline Repressor, domain 2"/>
    <property type="match status" value="1"/>
</dbReference>
<dbReference type="PANTHER" id="PTHR30055">
    <property type="entry name" value="HTH-TYPE TRANSCRIPTIONAL REGULATOR RUTR"/>
    <property type="match status" value="1"/>
</dbReference>
<evidence type="ECO:0000313" key="7">
    <source>
        <dbReference type="Proteomes" id="UP000541969"/>
    </source>
</evidence>
<organism evidence="6 7">
    <name type="scientific">Petropleomorpha daqingensis</name>
    <dbReference type="NCBI Taxonomy" id="2026353"/>
    <lineage>
        <taxon>Bacteria</taxon>
        <taxon>Bacillati</taxon>
        <taxon>Actinomycetota</taxon>
        <taxon>Actinomycetes</taxon>
        <taxon>Geodermatophilales</taxon>
        <taxon>Geodermatophilaceae</taxon>
        <taxon>Petropleomorpha</taxon>
    </lineage>
</organism>
<keyword evidence="7" id="KW-1185">Reference proteome</keyword>
<dbReference type="SUPFAM" id="SSF46689">
    <property type="entry name" value="Homeodomain-like"/>
    <property type="match status" value="1"/>
</dbReference>
<dbReference type="Pfam" id="PF00440">
    <property type="entry name" value="TetR_N"/>
    <property type="match status" value="1"/>
</dbReference>
<name>A0A853CJ59_9ACTN</name>
<gene>
    <name evidence="6" type="ORF">GGQ55_004088</name>
</gene>
<reference evidence="6 7" key="1">
    <citation type="submission" date="2020-07" db="EMBL/GenBank/DDBJ databases">
        <title>Sequencing the genomes of 1000 actinobacteria strains.</title>
        <authorList>
            <person name="Klenk H.-P."/>
        </authorList>
    </citation>
    <scope>NUCLEOTIDE SEQUENCE [LARGE SCALE GENOMIC DNA]</scope>
    <source>
        <strain evidence="6 7">DSM 104001</strain>
    </source>
</reference>
<proteinExistence type="predicted"/>
<feature type="DNA-binding region" description="H-T-H motif" evidence="4">
    <location>
        <begin position="36"/>
        <end position="55"/>
    </location>
</feature>
<evidence type="ECO:0000259" key="5">
    <source>
        <dbReference type="PROSITE" id="PS50977"/>
    </source>
</evidence>
<evidence type="ECO:0000256" key="4">
    <source>
        <dbReference type="PROSITE-ProRule" id="PRU00335"/>
    </source>
</evidence>
<dbReference type="PRINTS" id="PR00455">
    <property type="entry name" value="HTHTETR"/>
</dbReference>
<dbReference type="EMBL" id="JACBZT010000001">
    <property type="protein sequence ID" value="NYJ07810.1"/>
    <property type="molecule type" value="Genomic_DNA"/>
</dbReference>
<dbReference type="InterPro" id="IPR009057">
    <property type="entry name" value="Homeodomain-like_sf"/>
</dbReference>
<keyword evidence="3" id="KW-0804">Transcription</keyword>
<comment type="caution">
    <text evidence="6">The sequence shown here is derived from an EMBL/GenBank/DDBJ whole genome shotgun (WGS) entry which is preliminary data.</text>
</comment>
<evidence type="ECO:0000256" key="3">
    <source>
        <dbReference type="ARBA" id="ARBA00023163"/>
    </source>
</evidence>
<feature type="domain" description="HTH tetR-type" evidence="5">
    <location>
        <begin position="14"/>
        <end position="73"/>
    </location>
</feature>
<sequence length="215" mass="23582">MTTPSRRAAALPPEERREALIAATLPLVLEHGTDVSTRLIAEAAGVAEGTIFRVFPSKQDLMEAVLASAFDPSTVVDAIAELDRTAPLEDRLVAAVELMQARGRRIAGLMHAFAAHGSLPHREHDRDRGWRIRASEARVVDALALLVDPDRDELRCSPQETARRLRLITLALSSHRLVDTEPLPPTEIVSLLLDGLRRRDTAPPRPAHTMEVPAC</sequence>
<dbReference type="RefSeq" id="WP_179719937.1">
    <property type="nucleotide sequence ID" value="NZ_JACBZT010000001.1"/>
</dbReference>